<keyword evidence="5" id="KW-0274">FAD</keyword>
<dbReference type="GO" id="GO:0004368">
    <property type="term" value="F:glycerol-3-phosphate dehydrogenase (quinone) activity"/>
    <property type="evidence" value="ECO:0007669"/>
    <property type="project" value="InterPro"/>
</dbReference>
<dbReference type="Gene3D" id="1.10.8.870">
    <property type="entry name" value="Alpha-glycerophosphate oxidase, cap domain"/>
    <property type="match status" value="1"/>
</dbReference>
<dbReference type="InterPro" id="IPR031656">
    <property type="entry name" value="DAO_C"/>
</dbReference>
<proteinExistence type="inferred from homology"/>
<reference evidence="10 11" key="1">
    <citation type="submission" date="2016-11" db="EMBL/GenBank/DDBJ databases">
        <authorList>
            <person name="Varghese N."/>
            <person name="Submissions S."/>
        </authorList>
    </citation>
    <scope>NUCLEOTIDE SEQUENCE [LARGE SCALE GENOMIC DNA]</scope>
    <source>
        <strain evidence="10 11">DSM 17919</strain>
    </source>
</reference>
<feature type="domain" description="FAD dependent oxidoreductase" evidence="7">
    <location>
        <begin position="17"/>
        <end position="373"/>
    </location>
</feature>
<dbReference type="RefSeq" id="WP_020000451.1">
    <property type="nucleotide sequence ID" value="NZ_CP192219.1"/>
</dbReference>
<dbReference type="Proteomes" id="UP001568358">
    <property type="component" value="Unassembled WGS sequence"/>
</dbReference>
<dbReference type="EMBL" id="FQZR01000003">
    <property type="protein sequence ID" value="SHJ08094.1"/>
    <property type="molecule type" value="Genomic_DNA"/>
</dbReference>
<dbReference type="Gene3D" id="3.50.50.60">
    <property type="entry name" value="FAD/NAD(P)-binding domain"/>
    <property type="match status" value="1"/>
</dbReference>
<evidence type="ECO:0000313" key="9">
    <source>
        <dbReference type="EMBL" id="MEZ6853626.1"/>
    </source>
</evidence>
<dbReference type="GO" id="GO:0046168">
    <property type="term" value="P:glycerol-3-phosphate catabolic process"/>
    <property type="evidence" value="ECO:0007669"/>
    <property type="project" value="TreeGrafter"/>
</dbReference>
<sequence length="527" mass="58274">MQRSESIEKIESQDMWDVLIVGGGATGLGTGVDAASRGYSTVLLEAADFCQATSSRSTKLAHGGVRYLEQMNFSLVYDALHERGRMRRNAPHLVDDQSFIVPTYSWWETFYYGIGLVMYDLLSGPFSFGRSYPMVRNSAFYHVPGLNPVGVKAGVRYHDGQFDDARYAMTLALTMNELGGCPVNHMQVRSLIKEDGVVRGVVAVDLLTGKEHTIHARSVVNATGIFTDEIRQMDDPSVTPILQPSQGIHIMLDRTFCPGEAGILIPKTDDGRVVFVLPWHDKLIIGTTDTEVSGPEMEPKATNDEVDFLLEHVGRFLARKPQRKDVRSVFNGIRPLIKAEGADGTSALSRDHYLTVSESGLVTIAGGKWTTYRKMAEDVVNTCAKTAQLPAVECRTSNMPLHGWTRDFDKDDPFRAYGSDVQYLYDLMDEDETLAELLHKRLPYRKVEVVWAVRSEMAQTLYGVLALRTRALLLDAAAAVEAAPEVARLMAVELGLSGEDAAAWIDTQLAEFTEVASQYMAGTCCQL</sequence>
<dbReference type="GO" id="GO:0006071">
    <property type="term" value="P:glycerol metabolic process"/>
    <property type="evidence" value="ECO:0007669"/>
    <property type="project" value="UniProtKB-KW"/>
</dbReference>
<reference evidence="9 12" key="2">
    <citation type="submission" date="2024-07" db="EMBL/GenBank/DDBJ databases">
        <title>Active virus-host system and metabolic interactions in a Lokiarchaeon culture.</title>
        <authorList>
            <person name="Ponce Toledo R.I."/>
            <person name="Rodrigues Oliveira T."/>
            <person name="Schleper C."/>
        </authorList>
    </citation>
    <scope>NUCLEOTIDE SEQUENCE [LARGE SCALE GENOMIC DNA]</scope>
    <source>
        <strain evidence="9 12">B35</strain>
    </source>
</reference>
<dbReference type="Pfam" id="PF01266">
    <property type="entry name" value="DAO"/>
    <property type="match status" value="1"/>
</dbReference>
<evidence type="ECO:0000256" key="6">
    <source>
        <dbReference type="ARBA" id="ARBA00023002"/>
    </source>
</evidence>
<evidence type="ECO:0000313" key="10">
    <source>
        <dbReference type="EMBL" id="SHJ08094.1"/>
    </source>
</evidence>
<dbReference type="InterPro" id="IPR006076">
    <property type="entry name" value="FAD-dep_OxRdtase"/>
</dbReference>
<keyword evidence="3" id="KW-0285">Flavoprotein</keyword>
<dbReference type="Pfam" id="PF16901">
    <property type="entry name" value="DAO_C"/>
    <property type="match status" value="1"/>
</dbReference>
<evidence type="ECO:0000259" key="8">
    <source>
        <dbReference type="Pfam" id="PF16901"/>
    </source>
</evidence>
<dbReference type="Proteomes" id="UP000184001">
    <property type="component" value="Unassembled WGS sequence"/>
</dbReference>
<dbReference type="PANTHER" id="PTHR11985">
    <property type="entry name" value="GLYCEROL-3-PHOSPHATE DEHYDROGENASE"/>
    <property type="match status" value="1"/>
</dbReference>
<protein>
    <submittedName>
        <fullName evidence="9 10">Glycerol-3-phosphate dehydrogenase</fullName>
        <ecNumber evidence="9">1.-.-.-</ecNumber>
    </submittedName>
</protein>
<dbReference type="EMBL" id="JBFSOO010000005">
    <property type="protein sequence ID" value="MEZ6853626.1"/>
    <property type="molecule type" value="Genomic_DNA"/>
</dbReference>
<evidence type="ECO:0000259" key="7">
    <source>
        <dbReference type="Pfam" id="PF01266"/>
    </source>
</evidence>
<name>A0A8G2FAR8_9BACT</name>
<comment type="similarity">
    <text evidence="2">Belongs to the FAD-dependent glycerol-3-phosphate dehydrogenase family.</text>
</comment>
<evidence type="ECO:0000256" key="5">
    <source>
        <dbReference type="ARBA" id="ARBA00022827"/>
    </source>
</evidence>
<keyword evidence="6 9" id="KW-0560">Oxidoreductase</keyword>
<evidence type="ECO:0000256" key="4">
    <source>
        <dbReference type="ARBA" id="ARBA00022798"/>
    </source>
</evidence>
<evidence type="ECO:0000256" key="2">
    <source>
        <dbReference type="ARBA" id="ARBA00007330"/>
    </source>
</evidence>
<feature type="domain" description="Alpha-glycerophosphate oxidase C-terminal" evidence="8">
    <location>
        <begin position="414"/>
        <end position="499"/>
    </location>
</feature>
<evidence type="ECO:0000313" key="12">
    <source>
        <dbReference type="Proteomes" id="UP001568358"/>
    </source>
</evidence>
<dbReference type="PRINTS" id="PR01001">
    <property type="entry name" value="FADG3PDH"/>
</dbReference>
<evidence type="ECO:0000256" key="3">
    <source>
        <dbReference type="ARBA" id="ARBA00022630"/>
    </source>
</evidence>
<accession>A0A8G2FAR8</accession>
<gene>
    <name evidence="9" type="ORF">AB2Z07_08805</name>
    <name evidence="10" type="ORF">SAMN05660830_01584</name>
</gene>
<comment type="cofactor">
    <cofactor evidence="1">
        <name>FAD</name>
        <dbReference type="ChEBI" id="CHEBI:57692"/>
    </cofactor>
</comment>
<dbReference type="EC" id="1.-.-.-" evidence="9"/>
<evidence type="ECO:0000313" key="11">
    <source>
        <dbReference type="Proteomes" id="UP000184001"/>
    </source>
</evidence>
<organism evidence="10 11">
    <name type="scientific">Halodesulfovibrio aestuarii</name>
    <dbReference type="NCBI Taxonomy" id="126333"/>
    <lineage>
        <taxon>Bacteria</taxon>
        <taxon>Pseudomonadati</taxon>
        <taxon>Thermodesulfobacteriota</taxon>
        <taxon>Desulfovibrionia</taxon>
        <taxon>Desulfovibrionales</taxon>
        <taxon>Desulfovibrionaceae</taxon>
        <taxon>Halodesulfovibrio</taxon>
    </lineage>
</organism>
<evidence type="ECO:0000256" key="1">
    <source>
        <dbReference type="ARBA" id="ARBA00001974"/>
    </source>
</evidence>
<keyword evidence="12" id="KW-1185">Reference proteome</keyword>
<dbReference type="SUPFAM" id="SSF51905">
    <property type="entry name" value="FAD/NAD(P)-binding domain"/>
    <property type="match status" value="1"/>
</dbReference>
<dbReference type="Gene3D" id="3.30.9.10">
    <property type="entry name" value="D-Amino Acid Oxidase, subunit A, domain 2"/>
    <property type="match status" value="1"/>
</dbReference>
<keyword evidence="4" id="KW-0319">Glycerol metabolism</keyword>
<dbReference type="InterPro" id="IPR036188">
    <property type="entry name" value="FAD/NAD-bd_sf"/>
</dbReference>
<dbReference type="PANTHER" id="PTHR11985:SF35">
    <property type="entry name" value="ANAEROBIC GLYCEROL-3-PHOSPHATE DEHYDROGENASE SUBUNIT A"/>
    <property type="match status" value="1"/>
</dbReference>
<dbReference type="PROSITE" id="PS00978">
    <property type="entry name" value="FAD_G3PDH_2"/>
    <property type="match status" value="1"/>
</dbReference>
<dbReference type="InterPro" id="IPR000447">
    <property type="entry name" value="G3P_DH_FAD-dep"/>
</dbReference>
<comment type="caution">
    <text evidence="10">The sequence shown here is derived from an EMBL/GenBank/DDBJ whole genome shotgun (WGS) entry which is preliminary data.</text>
</comment>
<dbReference type="AlphaFoldDB" id="A0A8G2FAR8"/>
<dbReference type="InterPro" id="IPR038299">
    <property type="entry name" value="DAO_C_sf"/>
</dbReference>